<sequence length="234" mass="27073">MTSLNDLRTRLSQAERKAESRKEAWEQAQNAEEEARNECFMDPSDEQWTQARRATRRAFLEVDDALKKVRLIRLEIAQRLMSMPWADDIEENWEAYGTAPPTGSRFTSASSSSRRRVPAAPTARPTVTSFQAKIDQWRVDCEAAFADYANIKVFPAPPTDTKCFKQACRVEKRALTACRCQIRHAFSSVPGLDFKKERIAWHPDRFSPCPKGKEEFQAMAKEVFVVVDWMYRQW</sequence>
<organism evidence="2 3">
    <name type="scientific">Passalora fulva</name>
    <name type="common">Tomato leaf mold</name>
    <name type="synonym">Cladosporium fulvum</name>
    <dbReference type="NCBI Taxonomy" id="5499"/>
    <lineage>
        <taxon>Eukaryota</taxon>
        <taxon>Fungi</taxon>
        <taxon>Dikarya</taxon>
        <taxon>Ascomycota</taxon>
        <taxon>Pezizomycotina</taxon>
        <taxon>Dothideomycetes</taxon>
        <taxon>Dothideomycetidae</taxon>
        <taxon>Mycosphaerellales</taxon>
        <taxon>Mycosphaerellaceae</taxon>
        <taxon>Fulvia</taxon>
    </lineage>
</organism>
<evidence type="ECO:0000256" key="1">
    <source>
        <dbReference type="SAM" id="MobiDB-lite"/>
    </source>
</evidence>
<dbReference type="KEGG" id="ffu:CLAFUR5_08344"/>
<keyword evidence="3" id="KW-1185">Reference proteome</keyword>
<feature type="region of interest" description="Disordered" evidence="1">
    <location>
        <begin position="1"/>
        <end position="36"/>
    </location>
</feature>
<feature type="region of interest" description="Disordered" evidence="1">
    <location>
        <begin position="96"/>
        <end position="122"/>
    </location>
</feature>
<dbReference type="AlphaFoldDB" id="A0A9Q8LD40"/>
<dbReference type="EMBL" id="CP090165">
    <property type="protein sequence ID" value="UJO15336.1"/>
    <property type="molecule type" value="Genomic_DNA"/>
</dbReference>
<dbReference type="GeneID" id="71988222"/>
<dbReference type="RefSeq" id="XP_047759702.1">
    <property type="nucleotide sequence ID" value="XM_047907492.1"/>
</dbReference>
<proteinExistence type="predicted"/>
<feature type="compositionally biased region" description="Basic and acidic residues" evidence="1">
    <location>
        <begin position="7"/>
        <end position="25"/>
    </location>
</feature>
<reference evidence="2" key="2">
    <citation type="journal article" date="2022" name="Microb. Genom.">
        <title>A chromosome-scale genome assembly of the tomato pathogen Cladosporium fulvum reveals a compartmentalized genome architecture and the presence of a dispensable chromosome.</title>
        <authorList>
            <person name="Zaccaron A.Z."/>
            <person name="Chen L.H."/>
            <person name="Samaras A."/>
            <person name="Stergiopoulos I."/>
        </authorList>
    </citation>
    <scope>NUCLEOTIDE SEQUENCE</scope>
    <source>
        <strain evidence="2">Race5_Kim</strain>
    </source>
</reference>
<gene>
    <name evidence="2" type="ORF">CLAFUR5_08344</name>
</gene>
<feature type="compositionally biased region" description="Low complexity" evidence="1">
    <location>
        <begin position="107"/>
        <end position="122"/>
    </location>
</feature>
<protein>
    <submittedName>
        <fullName evidence="2">Uncharacterized protein</fullName>
    </submittedName>
</protein>
<evidence type="ECO:0000313" key="2">
    <source>
        <dbReference type="EMBL" id="UJO15336.1"/>
    </source>
</evidence>
<dbReference type="OrthoDB" id="3650819at2759"/>
<name>A0A9Q8LD40_PASFU</name>
<accession>A0A9Q8LD40</accession>
<reference evidence="2" key="1">
    <citation type="submission" date="2021-12" db="EMBL/GenBank/DDBJ databases">
        <authorList>
            <person name="Zaccaron A."/>
            <person name="Stergiopoulos I."/>
        </authorList>
    </citation>
    <scope>NUCLEOTIDE SEQUENCE</scope>
    <source>
        <strain evidence="2">Race5_Kim</strain>
    </source>
</reference>
<evidence type="ECO:0000313" key="3">
    <source>
        <dbReference type="Proteomes" id="UP000756132"/>
    </source>
</evidence>
<dbReference type="Proteomes" id="UP000756132">
    <property type="component" value="Chromosome 3"/>
</dbReference>